<dbReference type="SUPFAM" id="SSF54637">
    <property type="entry name" value="Thioesterase/thiol ester dehydrase-isomerase"/>
    <property type="match status" value="1"/>
</dbReference>
<dbReference type="AlphaFoldDB" id="A0A316G1R0"/>
<dbReference type="NCBIfam" id="TIGR00369">
    <property type="entry name" value="unchar_dom_1"/>
    <property type="match status" value="1"/>
</dbReference>
<evidence type="ECO:0000256" key="1">
    <source>
        <dbReference type="ARBA" id="ARBA00022801"/>
    </source>
</evidence>
<feature type="domain" description="Thioesterase" evidence="2">
    <location>
        <begin position="55"/>
        <end position="133"/>
    </location>
</feature>
<dbReference type="InterPro" id="IPR003736">
    <property type="entry name" value="PAAI_dom"/>
</dbReference>
<accession>A0A316G1R0</accession>
<dbReference type="CDD" id="cd03443">
    <property type="entry name" value="PaaI_thioesterase"/>
    <property type="match status" value="1"/>
</dbReference>
<comment type="caution">
    <text evidence="3">The sequence shown here is derived from an EMBL/GenBank/DDBJ whole genome shotgun (WGS) entry which is preliminary data.</text>
</comment>
<dbReference type="InterPro" id="IPR029069">
    <property type="entry name" value="HotDog_dom_sf"/>
</dbReference>
<dbReference type="GO" id="GO:0016289">
    <property type="term" value="F:acyl-CoA hydrolase activity"/>
    <property type="evidence" value="ECO:0007669"/>
    <property type="project" value="UniProtKB-ARBA"/>
</dbReference>
<keyword evidence="4" id="KW-1185">Reference proteome</keyword>
<evidence type="ECO:0000259" key="2">
    <source>
        <dbReference type="Pfam" id="PF03061"/>
    </source>
</evidence>
<dbReference type="Gene3D" id="3.10.129.10">
    <property type="entry name" value="Hotdog Thioesterase"/>
    <property type="match status" value="1"/>
</dbReference>
<reference evidence="3 4" key="1">
    <citation type="submission" date="2018-05" db="EMBL/GenBank/DDBJ databases">
        <title>Genomic Encyclopedia of Type Strains, Phase IV (KMG-IV): sequencing the most valuable type-strain genomes for metagenomic binning, comparative biology and taxonomic classification.</title>
        <authorList>
            <person name="Goeker M."/>
        </authorList>
    </citation>
    <scope>NUCLEOTIDE SEQUENCE [LARGE SCALE GENOMIC DNA]</scope>
    <source>
        <strain evidence="3 4">DSM 103371</strain>
    </source>
</reference>
<gene>
    <name evidence="3" type="ORF">C8D95_11147</name>
</gene>
<dbReference type="EMBL" id="QGGV01000011">
    <property type="protein sequence ID" value="PWK54612.1"/>
    <property type="molecule type" value="Genomic_DNA"/>
</dbReference>
<dbReference type="InterPro" id="IPR006683">
    <property type="entry name" value="Thioestr_dom"/>
</dbReference>
<dbReference type="Proteomes" id="UP000245390">
    <property type="component" value="Unassembled WGS sequence"/>
</dbReference>
<protein>
    <submittedName>
        <fullName evidence="3">Uncharacterized protein (TIGR00369 family)</fullName>
    </submittedName>
</protein>
<organism evidence="3 4">
    <name type="scientific">Silicimonas algicola</name>
    <dbReference type="NCBI Taxonomy" id="1826607"/>
    <lineage>
        <taxon>Bacteria</taxon>
        <taxon>Pseudomonadati</taxon>
        <taxon>Pseudomonadota</taxon>
        <taxon>Alphaproteobacteria</taxon>
        <taxon>Rhodobacterales</taxon>
        <taxon>Paracoccaceae</taxon>
    </lineage>
</organism>
<proteinExistence type="predicted"/>
<dbReference type="Pfam" id="PF03061">
    <property type="entry name" value="4HBT"/>
    <property type="match status" value="1"/>
</dbReference>
<evidence type="ECO:0000313" key="3">
    <source>
        <dbReference type="EMBL" id="PWK54612.1"/>
    </source>
</evidence>
<sequence length="145" mass="15819">MRGYRDDGNGEGAMDPRLREDPYPFQKLIGFRMADWSADYARFELDVTDAILNRHGIPHGGVHAVLLDTVMGYAGCFTGDPDTRVMAMTLSMTTNFLSRPKGSLLIAEGRKTGGGSSTFFASGRVEDETGEIVATATGVFRYRKG</sequence>
<name>A0A316G1R0_9RHOB</name>
<keyword evidence="1" id="KW-0378">Hydrolase</keyword>
<evidence type="ECO:0000313" key="4">
    <source>
        <dbReference type="Proteomes" id="UP000245390"/>
    </source>
</evidence>